<evidence type="ECO:0000313" key="2">
    <source>
        <dbReference type="Proteomes" id="UP000237061"/>
    </source>
</evidence>
<comment type="caution">
    <text evidence="1">The sequence shown here is derived from an EMBL/GenBank/DDBJ whole genome shotgun (WGS) entry which is preliminary data.</text>
</comment>
<proteinExistence type="predicted"/>
<dbReference type="OrthoDB" id="4944345at2"/>
<reference evidence="1 2" key="1">
    <citation type="submission" date="2018-01" db="EMBL/GenBank/DDBJ databases">
        <title>Arthrobacter sp. nov., from glaciers in China.</title>
        <authorList>
            <person name="Liu Q."/>
            <person name="Xin Y.-H."/>
        </authorList>
    </citation>
    <scope>NUCLEOTIDE SEQUENCE [LARGE SCALE GENOMIC DNA]</scope>
    <source>
        <strain evidence="1 2">HLT2-12-2</strain>
    </source>
</reference>
<sequence>MTQHPQVEAFVSAAESMRGNRYWARDPQEQIEFLTALRNVLAEVCFHLDRNQLLNQEGLRAFAASSGAPHGLPWLEPSAETVLLPELDNAIQRCLAGLEGADNT</sequence>
<accession>A0A2S3ZVA9</accession>
<dbReference type="AlphaFoldDB" id="A0A2S3ZVA9"/>
<evidence type="ECO:0000313" key="1">
    <source>
        <dbReference type="EMBL" id="POH73191.1"/>
    </source>
</evidence>
<name>A0A2S3ZVA9_ARTGL</name>
<protein>
    <submittedName>
        <fullName evidence="1">Uncharacterized protein</fullName>
    </submittedName>
</protein>
<organism evidence="1 2">
    <name type="scientific">Arthrobacter glacialis</name>
    <dbReference type="NCBI Taxonomy" id="1664"/>
    <lineage>
        <taxon>Bacteria</taxon>
        <taxon>Bacillati</taxon>
        <taxon>Actinomycetota</taxon>
        <taxon>Actinomycetes</taxon>
        <taxon>Micrococcales</taxon>
        <taxon>Micrococcaceae</taxon>
        <taxon>Arthrobacter</taxon>
    </lineage>
</organism>
<gene>
    <name evidence="1" type="ORF">CVS27_11765</name>
</gene>
<dbReference type="RefSeq" id="WP_103465935.1">
    <property type="nucleotide sequence ID" value="NZ_PPXB01000014.1"/>
</dbReference>
<keyword evidence="2" id="KW-1185">Reference proteome</keyword>
<dbReference type="Proteomes" id="UP000237061">
    <property type="component" value="Unassembled WGS sequence"/>
</dbReference>
<dbReference type="EMBL" id="PPXC01000008">
    <property type="protein sequence ID" value="POH73191.1"/>
    <property type="molecule type" value="Genomic_DNA"/>
</dbReference>